<evidence type="ECO:0000313" key="2">
    <source>
        <dbReference type="Proteomes" id="UP000887563"/>
    </source>
</evidence>
<evidence type="ECO:0000259" key="1">
    <source>
        <dbReference type="PROSITE" id="PS50097"/>
    </source>
</evidence>
<protein>
    <submittedName>
        <fullName evidence="3">BTB domain-containing protein</fullName>
    </submittedName>
</protein>
<name>A0A914M720_MELIC</name>
<dbReference type="Proteomes" id="UP000887563">
    <property type="component" value="Unplaced"/>
</dbReference>
<proteinExistence type="predicted"/>
<reference evidence="3" key="1">
    <citation type="submission" date="2022-11" db="UniProtKB">
        <authorList>
            <consortium name="WormBaseParasite"/>
        </authorList>
    </citation>
    <scope>IDENTIFICATION</scope>
</reference>
<dbReference type="Gene3D" id="3.30.710.10">
    <property type="entry name" value="Potassium Channel Kv1.1, Chain A"/>
    <property type="match status" value="1"/>
</dbReference>
<evidence type="ECO:0000313" key="3">
    <source>
        <dbReference type="WBParaSite" id="Minc3s01252g22101"/>
    </source>
</evidence>
<sequence>MVFQFSIACIFTSFRVPQKILTYLNSARRDELNGSVLLYCEVEFVPHNIKCVNYKNQIVNNQINERNLLKNLFLDKTLSDFVIKIRNEKINVHRCILAQNSSVFLTMFEQNMIEARNGELEIVDSSPECFKAMIEYFYLGQINSSNILETNVDDLYAIAHKYCVDSLMNNVKLLCLQILVKLIHKIMLEIVYNMIPFINL</sequence>
<keyword evidence="2" id="KW-1185">Reference proteome</keyword>
<feature type="domain" description="BTB" evidence="1">
    <location>
        <begin position="79"/>
        <end position="146"/>
    </location>
</feature>
<dbReference type="WBParaSite" id="Minc3s01252g22101">
    <property type="protein sequence ID" value="Minc3s01252g22101"/>
    <property type="gene ID" value="Minc3s01252g22101"/>
</dbReference>
<dbReference type="SMART" id="SM00225">
    <property type="entry name" value="BTB"/>
    <property type="match status" value="1"/>
</dbReference>
<dbReference type="CDD" id="cd18186">
    <property type="entry name" value="BTB_POZ_ZBTB_KLHL-like"/>
    <property type="match status" value="1"/>
</dbReference>
<dbReference type="SUPFAM" id="SSF54695">
    <property type="entry name" value="POZ domain"/>
    <property type="match status" value="1"/>
</dbReference>
<dbReference type="InterPro" id="IPR011333">
    <property type="entry name" value="SKP1/BTB/POZ_sf"/>
</dbReference>
<dbReference type="PROSITE" id="PS50097">
    <property type="entry name" value="BTB"/>
    <property type="match status" value="1"/>
</dbReference>
<organism evidence="2 3">
    <name type="scientific">Meloidogyne incognita</name>
    <name type="common">Southern root-knot nematode worm</name>
    <name type="synonym">Oxyuris incognita</name>
    <dbReference type="NCBI Taxonomy" id="6306"/>
    <lineage>
        <taxon>Eukaryota</taxon>
        <taxon>Metazoa</taxon>
        <taxon>Ecdysozoa</taxon>
        <taxon>Nematoda</taxon>
        <taxon>Chromadorea</taxon>
        <taxon>Rhabditida</taxon>
        <taxon>Tylenchina</taxon>
        <taxon>Tylenchomorpha</taxon>
        <taxon>Tylenchoidea</taxon>
        <taxon>Meloidogynidae</taxon>
        <taxon>Meloidogyninae</taxon>
        <taxon>Meloidogyne</taxon>
        <taxon>Meloidogyne incognita group</taxon>
    </lineage>
</organism>
<dbReference type="InterPro" id="IPR000210">
    <property type="entry name" value="BTB/POZ_dom"/>
</dbReference>
<accession>A0A914M720</accession>
<dbReference type="PANTHER" id="PTHR24413">
    <property type="entry name" value="SPECKLE-TYPE POZ PROTEIN"/>
    <property type="match status" value="1"/>
</dbReference>
<dbReference type="AlphaFoldDB" id="A0A914M720"/>
<dbReference type="Pfam" id="PF00651">
    <property type="entry name" value="BTB"/>
    <property type="match status" value="1"/>
</dbReference>